<dbReference type="EMBL" id="JANLCJ010000749">
    <property type="protein sequence ID" value="MCS5737480.1"/>
    <property type="molecule type" value="Genomic_DNA"/>
</dbReference>
<evidence type="ECO:0000313" key="1">
    <source>
        <dbReference type="EMBL" id="MCS5737480.1"/>
    </source>
</evidence>
<dbReference type="RefSeq" id="WP_259543899.1">
    <property type="nucleotide sequence ID" value="NZ_JANLCJ010000749.1"/>
</dbReference>
<comment type="caution">
    <text evidence="1">The sequence shown here is derived from an EMBL/GenBank/DDBJ whole genome shotgun (WGS) entry which is preliminary data.</text>
</comment>
<keyword evidence="2" id="KW-1185">Reference proteome</keyword>
<sequence length="173" mass="18090">MMSGTCAAREFGSAIWSESVPGKLSALANNLPISNTTFEVLGSDAKWLAEGKPALIINLEVVKDAKLLPRKVGSLAVVTRELVRTSPELPEILQQSIISSAVRALDKTFCSENAGDAITPAGILHDLVATPASGSLATALGIHGKNGNDMRRSAIVAPLGWVSTLNFGELAEL</sequence>
<evidence type="ECO:0000313" key="2">
    <source>
        <dbReference type="Proteomes" id="UP001165586"/>
    </source>
</evidence>
<accession>A0ABT2HC07</accession>
<protein>
    <submittedName>
        <fullName evidence="1">Uncharacterized protein</fullName>
    </submittedName>
</protein>
<gene>
    <name evidence="1" type="ORF">N1032_27495</name>
</gene>
<reference evidence="1" key="1">
    <citation type="submission" date="2022-08" db="EMBL/GenBank/DDBJ databases">
        <authorList>
            <person name="Deng Y."/>
            <person name="Han X.-F."/>
            <person name="Zhang Y.-Q."/>
        </authorList>
    </citation>
    <scope>NUCLEOTIDE SEQUENCE</scope>
    <source>
        <strain evidence="1">CPCC 203386</strain>
    </source>
</reference>
<feature type="non-terminal residue" evidence="1">
    <location>
        <position position="173"/>
    </location>
</feature>
<dbReference type="Proteomes" id="UP001165586">
    <property type="component" value="Unassembled WGS sequence"/>
</dbReference>
<proteinExistence type="predicted"/>
<name>A0ABT2HC07_9MICO</name>
<organism evidence="1 2">
    <name type="scientific">Herbiconiux daphne</name>
    <dbReference type="NCBI Taxonomy" id="2970914"/>
    <lineage>
        <taxon>Bacteria</taxon>
        <taxon>Bacillati</taxon>
        <taxon>Actinomycetota</taxon>
        <taxon>Actinomycetes</taxon>
        <taxon>Micrococcales</taxon>
        <taxon>Microbacteriaceae</taxon>
        <taxon>Herbiconiux</taxon>
    </lineage>
</organism>